<proteinExistence type="predicted"/>
<organism evidence="1 2">
    <name type="scientific">Terrabacter terrigena</name>
    <dbReference type="NCBI Taxonomy" id="574718"/>
    <lineage>
        <taxon>Bacteria</taxon>
        <taxon>Bacillati</taxon>
        <taxon>Actinomycetota</taxon>
        <taxon>Actinomycetes</taxon>
        <taxon>Micrococcales</taxon>
        <taxon>Intrasporangiaceae</taxon>
        <taxon>Terrabacter</taxon>
    </lineage>
</organism>
<dbReference type="Proteomes" id="UP001597046">
    <property type="component" value="Unassembled WGS sequence"/>
</dbReference>
<evidence type="ECO:0000313" key="1">
    <source>
        <dbReference type="EMBL" id="MFD1055010.1"/>
    </source>
</evidence>
<name>A0ABW3N021_9MICO</name>
<sequence length="130" mass="13153">MASGPSVPTGCDILDMVLTGGVDVHFWTIAPDFTGVGGTEVVGYTPPTVVFNPAEAATGGQIAKATNAAAFVVVEMPVASDAVAAISLHDPATDELKWLHDSPTFPAAWAVGESPLFDAGDFAVALVPAS</sequence>
<accession>A0ABW3N021</accession>
<keyword evidence="2" id="KW-1185">Reference proteome</keyword>
<evidence type="ECO:0000313" key="2">
    <source>
        <dbReference type="Proteomes" id="UP001597046"/>
    </source>
</evidence>
<comment type="caution">
    <text evidence="1">The sequence shown here is derived from an EMBL/GenBank/DDBJ whole genome shotgun (WGS) entry which is preliminary data.</text>
</comment>
<reference evidence="2" key="1">
    <citation type="journal article" date="2019" name="Int. J. Syst. Evol. Microbiol.">
        <title>The Global Catalogue of Microorganisms (GCM) 10K type strain sequencing project: providing services to taxonomists for standard genome sequencing and annotation.</title>
        <authorList>
            <consortium name="The Broad Institute Genomics Platform"/>
            <consortium name="The Broad Institute Genome Sequencing Center for Infectious Disease"/>
            <person name="Wu L."/>
            <person name="Ma J."/>
        </authorList>
    </citation>
    <scope>NUCLEOTIDE SEQUENCE [LARGE SCALE GENOMIC DNA]</scope>
    <source>
        <strain evidence="2">CCUG 57508</strain>
    </source>
</reference>
<dbReference type="RefSeq" id="WP_386052914.1">
    <property type="nucleotide sequence ID" value="NZ_JBHTKH010000007.1"/>
</dbReference>
<gene>
    <name evidence="1" type="ORF">ACFQ2V_11895</name>
</gene>
<protein>
    <submittedName>
        <fullName evidence="1">Uncharacterized protein</fullName>
    </submittedName>
</protein>
<dbReference type="EMBL" id="JBHTKH010000007">
    <property type="protein sequence ID" value="MFD1055010.1"/>
    <property type="molecule type" value="Genomic_DNA"/>
</dbReference>